<comment type="caution">
    <text evidence="2">The sequence shown here is derived from an EMBL/GenBank/DDBJ whole genome shotgun (WGS) entry which is preliminary data.</text>
</comment>
<name>R1IDL5_9GAMM</name>
<keyword evidence="1" id="KW-0472">Membrane</keyword>
<dbReference type="AlphaFoldDB" id="R1IDL5"/>
<dbReference type="EMBL" id="ANFM02000027">
    <property type="protein sequence ID" value="EOD78841.1"/>
    <property type="molecule type" value="Genomic_DNA"/>
</dbReference>
<keyword evidence="3" id="KW-1185">Reference proteome</keyword>
<reference evidence="2 3" key="1">
    <citation type="journal article" date="2014" name="PLoS ONE">
        <title>Grimontia indica AK16(T), sp. nov., Isolated from a Seawater Sample Reports the Presence of Pathogenic Genes Similar to Vibrio Genus.</title>
        <authorList>
            <person name="Singh A."/>
            <person name="Vaidya B."/>
            <person name="Khatri I."/>
            <person name="Srinivas T.N."/>
            <person name="Subramanian S."/>
            <person name="Korpole S."/>
            <person name="Pinnaka A.K."/>
        </authorList>
    </citation>
    <scope>NUCLEOTIDE SEQUENCE [LARGE SCALE GENOMIC DNA]</scope>
    <source>
        <strain evidence="2 3">AK16</strain>
    </source>
</reference>
<gene>
    <name evidence="2" type="ORF">D515_02348</name>
</gene>
<protein>
    <submittedName>
        <fullName evidence="2">Uncharacterized protein</fullName>
    </submittedName>
</protein>
<accession>R1IDL5</accession>
<feature type="transmembrane region" description="Helical" evidence="1">
    <location>
        <begin position="95"/>
        <end position="115"/>
    </location>
</feature>
<organism evidence="2 3">
    <name type="scientific">Grimontia indica</name>
    <dbReference type="NCBI Taxonomy" id="1056512"/>
    <lineage>
        <taxon>Bacteria</taxon>
        <taxon>Pseudomonadati</taxon>
        <taxon>Pseudomonadota</taxon>
        <taxon>Gammaproteobacteria</taxon>
        <taxon>Vibrionales</taxon>
        <taxon>Vibrionaceae</taxon>
        <taxon>Grimontia</taxon>
    </lineage>
</organism>
<feature type="transmembrane region" description="Helical" evidence="1">
    <location>
        <begin position="37"/>
        <end position="55"/>
    </location>
</feature>
<keyword evidence="1" id="KW-0812">Transmembrane</keyword>
<proteinExistence type="predicted"/>
<sequence length="116" mass="12617">MLKLAGFVLVSNLIVVAGIWGFDQVTGLFGITHWIDYVFGAVTSLWGLSILFLWLDDGDSHADADKASVAASSLVDNTIAAEFNAVRRFYDSRMFLKLFFAGLPAFGICVSYAVLS</sequence>
<dbReference type="RefSeq" id="WP_002539923.1">
    <property type="nucleotide sequence ID" value="NZ_ANFM02000027.1"/>
</dbReference>
<dbReference type="Proteomes" id="UP000011223">
    <property type="component" value="Unassembled WGS sequence"/>
</dbReference>
<evidence type="ECO:0000313" key="2">
    <source>
        <dbReference type="EMBL" id="EOD78841.1"/>
    </source>
</evidence>
<dbReference type="eggNOG" id="ENOG5031Y62">
    <property type="taxonomic scope" value="Bacteria"/>
</dbReference>
<evidence type="ECO:0000313" key="3">
    <source>
        <dbReference type="Proteomes" id="UP000011223"/>
    </source>
</evidence>
<evidence type="ECO:0000256" key="1">
    <source>
        <dbReference type="SAM" id="Phobius"/>
    </source>
</evidence>
<keyword evidence="1" id="KW-1133">Transmembrane helix</keyword>